<keyword evidence="8" id="KW-0511">Multifunctional enzyme</keyword>
<keyword evidence="3" id="KW-0227">DNA damage</keyword>
<keyword evidence="12" id="KW-1185">Reference proteome</keyword>
<dbReference type="GeneID" id="9887706"/>
<keyword evidence="6" id="KW-0234">DNA repair</keyword>
<evidence type="ECO:0000313" key="11">
    <source>
        <dbReference type="EMBL" id="ADO67337.1"/>
    </source>
</evidence>
<dbReference type="InterPro" id="IPR012319">
    <property type="entry name" value="FPG_cat"/>
</dbReference>
<evidence type="ECO:0000259" key="10">
    <source>
        <dbReference type="PROSITE" id="PS51068"/>
    </source>
</evidence>
<protein>
    <submittedName>
        <fullName evidence="11">Putative formamidopyrimidine-DNA glycosylase</fullName>
    </submittedName>
</protein>
<dbReference type="SMART" id="SM01232">
    <property type="entry name" value="H2TH"/>
    <property type="match status" value="1"/>
</dbReference>
<gene>
    <name evidence="11" type="ORF">crov303</name>
</gene>
<dbReference type="InterPro" id="IPR015886">
    <property type="entry name" value="H2TH_FPG"/>
</dbReference>
<keyword evidence="7" id="KW-0456">Lyase</keyword>
<keyword evidence="9" id="KW-0326">Glycosidase</keyword>
<dbReference type="GO" id="GO:0008534">
    <property type="term" value="F:oxidized purine nucleobase lesion DNA N-glycosylase activity"/>
    <property type="evidence" value="ECO:0007669"/>
    <property type="project" value="UniProtKB-EC"/>
</dbReference>
<evidence type="ECO:0000256" key="9">
    <source>
        <dbReference type="ARBA" id="ARBA00023295"/>
    </source>
</evidence>
<evidence type="ECO:0000256" key="5">
    <source>
        <dbReference type="ARBA" id="ARBA00023125"/>
    </source>
</evidence>
<dbReference type="Gene3D" id="3.20.190.10">
    <property type="entry name" value="MutM-like, N-terminal"/>
    <property type="match status" value="1"/>
</dbReference>
<dbReference type="KEGG" id="vg:9887706"/>
<dbReference type="GO" id="GO:0008270">
    <property type="term" value="F:zinc ion binding"/>
    <property type="evidence" value="ECO:0007669"/>
    <property type="project" value="InterPro"/>
</dbReference>
<dbReference type="GO" id="GO:0003684">
    <property type="term" value="F:damaged DNA binding"/>
    <property type="evidence" value="ECO:0007669"/>
    <property type="project" value="InterPro"/>
</dbReference>
<organismHost>
    <name type="scientific">Cafeteria roenbergensis</name>
    <name type="common">Marine flagellate</name>
    <dbReference type="NCBI Taxonomy" id="33653"/>
</organismHost>
<comment type="similarity">
    <text evidence="2">Belongs to the FPG family.</text>
</comment>
<dbReference type="GO" id="GO:0003906">
    <property type="term" value="F:DNA-(apurinic or apyrimidinic site) endonuclease activity"/>
    <property type="evidence" value="ECO:0007669"/>
    <property type="project" value="InterPro"/>
</dbReference>
<dbReference type="Pfam" id="PF06831">
    <property type="entry name" value="H2TH"/>
    <property type="match status" value="1"/>
</dbReference>
<evidence type="ECO:0000313" key="12">
    <source>
        <dbReference type="Proteomes" id="UP000029781"/>
    </source>
</evidence>
<sequence>MPEGPEVRRTVDYLNKFKNKILLKITFNSGRYVKHGPFKNFNLIEKDLPLKITKIDCKGKFIYFIFENNQVLFNTLGMSGNWQTKDSKHNNISFYFKDIKTTLYFNDYRNFGTFMYQSIEQLNKKLNELGPDILIDTDKLSEFKKKLDKKRNDTKIAVALLDQKVVSGCGNYLRAEVLYHCKISPFREIKNLTDIEIKYIWTTLIKIGWIFYDYEKGIKNKIFLKNDKLVKIYVTPDYQDYYYYHNFIIYFQEKDPQGNIVVKEKLGPRTIHYVPKIQK</sequence>
<dbReference type="InterPro" id="IPR010979">
    <property type="entry name" value="Ribosomal_uS13-like_H2TH"/>
</dbReference>
<feature type="domain" description="Formamidopyrimidine-DNA glycosylase catalytic" evidence="10">
    <location>
        <begin position="2"/>
        <end position="112"/>
    </location>
</feature>
<evidence type="ECO:0000256" key="7">
    <source>
        <dbReference type="ARBA" id="ARBA00023239"/>
    </source>
</evidence>
<evidence type="ECO:0000256" key="8">
    <source>
        <dbReference type="ARBA" id="ARBA00023268"/>
    </source>
</evidence>
<dbReference type="SMART" id="SM00898">
    <property type="entry name" value="Fapy_DNA_glyco"/>
    <property type="match status" value="1"/>
</dbReference>
<dbReference type="SUPFAM" id="SSF81624">
    <property type="entry name" value="N-terminal domain of MutM-like DNA repair proteins"/>
    <property type="match status" value="1"/>
</dbReference>
<evidence type="ECO:0000256" key="6">
    <source>
        <dbReference type="ARBA" id="ARBA00023204"/>
    </source>
</evidence>
<name>E3T574_CROVB</name>
<dbReference type="Pfam" id="PF01149">
    <property type="entry name" value="Fapy_DNA_glyco"/>
    <property type="match status" value="1"/>
</dbReference>
<comment type="catalytic activity">
    <reaction evidence="1">
        <text>Hydrolysis of DNA containing ring-opened 7-methylguanine residues, releasing 2,6-diamino-4-hydroxy-5-(N-methyl)formamidopyrimidine.</text>
        <dbReference type="EC" id="3.2.2.23"/>
    </reaction>
</comment>
<proteinExistence type="inferred from homology"/>
<keyword evidence="4" id="KW-0378">Hydrolase</keyword>
<evidence type="ECO:0000256" key="1">
    <source>
        <dbReference type="ARBA" id="ARBA00001668"/>
    </source>
</evidence>
<dbReference type="OrthoDB" id="9330at10239"/>
<dbReference type="GO" id="GO:0016829">
    <property type="term" value="F:lyase activity"/>
    <property type="evidence" value="ECO:0007669"/>
    <property type="project" value="UniProtKB-KW"/>
</dbReference>
<dbReference type="SUPFAM" id="SSF46946">
    <property type="entry name" value="S13-like H2TH domain"/>
    <property type="match status" value="1"/>
</dbReference>
<dbReference type="PROSITE" id="PS51068">
    <property type="entry name" value="FPG_CAT"/>
    <property type="match status" value="1"/>
</dbReference>
<dbReference type="EMBL" id="GU244497">
    <property type="protein sequence ID" value="ADO67337.1"/>
    <property type="molecule type" value="Genomic_DNA"/>
</dbReference>
<accession>E3T574</accession>
<reference evidence="11 12" key="1">
    <citation type="journal article" date="2010" name="Proc. Natl. Acad. Sci. U.S.A.">
        <title>Giant virus with a remarkable complement of genes infects marine zooplankton.</title>
        <authorList>
            <person name="Fischer M.G."/>
            <person name="Allen M.J."/>
            <person name="Wilson W.H."/>
            <person name="Suttle C.A."/>
        </authorList>
    </citation>
    <scope>NUCLEOTIDE SEQUENCE [LARGE SCALE GENOMIC DNA]</scope>
    <source>
        <strain evidence="11 12">BV-PW1</strain>
    </source>
</reference>
<dbReference type="Proteomes" id="UP000029781">
    <property type="component" value="Segment"/>
</dbReference>
<dbReference type="GO" id="GO:0006284">
    <property type="term" value="P:base-excision repair"/>
    <property type="evidence" value="ECO:0007669"/>
    <property type="project" value="InterPro"/>
</dbReference>
<dbReference type="Gene3D" id="1.10.8.50">
    <property type="match status" value="1"/>
</dbReference>
<dbReference type="RefSeq" id="YP_003969936.1">
    <property type="nucleotide sequence ID" value="NC_014637.1"/>
</dbReference>
<evidence type="ECO:0000256" key="4">
    <source>
        <dbReference type="ARBA" id="ARBA00022801"/>
    </source>
</evidence>
<dbReference type="PANTHER" id="PTHR22993">
    <property type="entry name" value="FORMAMIDOPYRIMIDINE-DNA GLYCOSYLASE"/>
    <property type="match status" value="1"/>
</dbReference>
<keyword evidence="5" id="KW-0238">DNA-binding</keyword>
<dbReference type="InterPro" id="IPR035937">
    <property type="entry name" value="FPG_N"/>
</dbReference>
<evidence type="ECO:0000256" key="2">
    <source>
        <dbReference type="ARBA" id="ARBA00009409"/>
    </source>
</evidence>
<evidence type="ECO:0000256" key="3">
    <source>
        <dbReference type="ARBA" id="ARBA00022763"/>
    </source>
</evidence>
<dbReference type="PANTHER" id="PTHR22993:SF9">
    <property type="entry name" value="FORMAMIDOPYRIMIDINE-DNA GLYCOSYLASE"/>
    <property type="match status" value="1"/>
</dbReference>
<organism evidence="11 12">
    <name type="scientific">Cafeteria roenbergensis virus (strain BV-PW1)</name>
    <name type="common">CroV</name>
    <dbReference type="NCBI Taxonomy" id="693272"/>
    <lineage>
        <taxon>Viruses</taxon>
        <taxon>Varidnaviria</taxon>
        <taxon>Bamfordvirae</taxon>
        <taxon>Nucleocytoviricota</taxon>
        <taxon>Megaviricetes</taxon>
        <taxon>Imitervirales</taxon>
        <taxon>Mimiviridae</taxon>
        <taxon>Aliimimivirinae</taxon>
        <taxon>Rheavirus</taxon>
        <taxon>Rheavirus sinusmexicani</taxon>
    </lineage>
</organism>